<dbReference type="EMBL" id="KZ819692">
    <property type="protein sequence ID" value="PWN54191.1"/>
    <property type="molecule type" value="Genomic_DNA"/>
</dbReference>
<sequence length="230" mass="25623">DPKLLVVDSIIAEDDLYKVLAVPRNAKPEEIRRGFLNRSRVCHPDKFPTYPASTIAFQKVALAYETLSKPSSRRMYDVSGRTDFAAAVNNSSHPMSTDSDVGLGEETLNGVLYSILCEFLEGDFDMIRVFVQAMNDGGSGRSGSSGSGLQVGAETVENLEGAFRKVREMMLAGKRYVKVIQNELIRLYEIQQNLRSLSYFDVFGRLRLTLQLARVTLSIPMAVDQAMKEQ</sequence>
<accession>A0ACD0P822</accession>
<feature type="non-terminal residue" evidence="1">
    <location>
        <position position="230"/>
    </location>
</feature>
<gene>
    <name evidence="1" type="ORF">IE53DRAFT_307006</name>
</gene>
<evidence type="ECO:0000313" key="1">
    <source>
        <dbReference type="EMBL" id="PWN54191.1"/>
    </source>
</evidence>
<organism evidence="1 2">
    <name type="scientific">Violaceomyces palustris</name>
    <dbReference type="NCBI Taxonomy" id="1673888"/>
    <lineage>
        <taxon>Eukaryota</taxon>
        <taxon>Fungi</taxon>
        <taxon>Dikarya</taxon>
        <taxon>Basidiomycota</taxon>
        <taxon>Ustilaginomycotina</taxon>
        <taxon>Ustilaginomycetes</taxon>
        <taxon>Violaceomycetales</taxon>
        <taxon>Violaceomycetaceae</taxon>
        <taxon>Violaceomyces</taxon>
    </lineage>
</organism>
<keyword evidence="2" id="KW-1185">Reference proteome</keyword>
<proteinExistence type="predicted"/>
<name>A0ACD0P822_9BASI</name>
<evidence type="ECO:0000313" key="2">
    <source>
        <dbReference type="Proteomes" id="UP000245626"/>
    </source>
</evidence>
<reference evidence="1 2" key="1">
    <citation type="journal article" date="2018" name="Mol. Biol. Evol.">
        <title>Broad Genomic Sampling Reveals a Smut Pathogenic Ancestry of the Fungal Clade Ustilaginomycotina.</title>
        <authorList>
            <person name="Kijpornyongpan T."/>
            <person name="Mondo S.J."/>
            <person name="Barry K."/>
            <person name="Sandor L."/>
            <person name="Lee J."/>
            <person name="Lipzen A."/>
            <person name="Pangilinan J."/>
            <person name="LaButti K."/>
            <person name="Hainaut M."/>
            <person name="Henrissat B."/>
            <person name="Grigoriev I.V."/>
            <person name="Spatafora J.W."/>
            <person name="Aime M.C."/>
        </authorList>
    </citation>
    <scope>NUCLEOTIDE SEQUENCE [LARGE SCALE GENOMIC DNA]</scope>
    <source>
        <strain evidence="1 2">SA 807</strain>
    </source>
</reference>
<dbReference type="Proteomes" id="UP000245626">
    <property type="component" value="Unassembled WGS sequence"/>
</dbReference>
<protein>
    <submittedName>
        <fullName evidence="1">DnaJ-domain-containing protein</fullName>
    </submittedName>
</protein>
<feature type="non-terminal residue" evidence="1">
    <location>
        <position position="1"/>
    </location>
</feature>